<keyword evidence="5" id="KW-0963">Cytoplasm</keyword>
<keyword evidence="1 5" id="KW-0489">Methyltransferase</keyword>
<dbReference type="PIRSF" id="PIRSF004505">
    <property type="entry name" value="MT_bac"/>
    <property type="match status" value="1"/>
</dbReference>
<accession>A0A4V2PS90</accession>
<dbReference type="InterPro" id="IPR003742">
    <property type="entry name" value="RlmH-like"/>
</dbReference>
<evidence type="ECO:0000256" key="2">
    <source>
        <dbReference type="ARBA" id="ARBA00022679"/>
    </source>
</evidence>
<dbReference type="Pfam" id="PF02590">
    <property type="entry name" value="SPOUT_MTase"/>
    <property type="match status" value="1"/>
</dbReference>
<keyword evidence="2 5" id="KW-0808">Transferase</keyword>
<organism evidence="6 7">
    <name type="scientific">Seleniivibrio woodruffii</name>
    <dbReference type="NCBI Taxonomy" id="1078050"/>
    <lineage>
        <taxon>Bacteria</taxon>
        <taxon>Pseudomonadati</taxon>
        <taxon>Deferribacterota</taxon>
        <taxon>Deferribacteres</taxon>
        <taxon>Deferribacterales</taxon>
        <taxon>Geovibrionaceae</taxon>
        <taxon>Seleniivibrio</taxon>
    </lineage>
</organism>
<protein>
    <recommendedName>
        <fullName evidence="5">Ribosomal RNA large subunit methyltransferase H</fullName>
        <ecNumber evidence="5">2.1.1.177</ecNumber>
    </recommendedName>
    <alternativeName>
        <fullName evidence="5">23S rRNA (pseudouridine1915-N3)-methyltransferase</fullName>
    </alternativeName>
    <alternativeName>
        <fullName evidence="5">23S rRNA m3Psi1915 methyltransferase</fullName>
    </alternativeName>
    <alternativeName>
        <fullName evidence="5">rRNA (pseudouridine-N3-)-methyltransferase RlmH</fullName>
    </alternativeName>
</protein>
<comment type="catalytic activity">
    <reaction evidence="5">
        <text>pseudouridine(1915) in 23S rRNA + S-adenosyl-L-methionine = N(3)-methylpseudouridine(1915) in 23S rRNA + S-adenosyl-L-homocysteine + H(+)</text>
        <dbReference type="Rhea" id="RHEA:42752"/>
        <dbReference type="Rhea" id="RHEA-COMP:10221"/>
        <dbReference type="Rhea" id="RHEA-COMP:10222"/>
        <dbReference type="ChEBI" id="CHEBI:15378"/>
        <dbReference type="ChEBI" id="CHEBI:57856"/>
        <dbReference type="ChEBI" id="CHEBI:59789"/>
        <dbReference type="ChEBI" id="CHEBI:65314"/>
        <dbReference type="ChEBI" id="CHEBI:74486"/>
        <dbReference type="EC" id="2.1.1.177"/>
    </reaction>
</comment>
<comment type="subcellular location">
    <subcellularLocation>
        <location evidence="5">Cytoplasm</location>
    </subcellularLocation>
</comment>
<dbReference type="EMBL" id="SMGG01000003">
    <property type="protein sequence ID" value="TCK61841.1"/>
    <property type="molecule type" value="Genomic_DNA"/>
</dbReference>
<dbReference type="CDD" id="cd18081">
    <property type="entry name" value="RlmH-like"/>
    <property type="match status" value="1"/>
</dbReference>
<comment type="caution">
    <text evidence="6">The sequence shown here is derived from an EMBL/GenBank/DDBJ whole genome shotgun (WGS) entry which is preliminary data.</text>
</comment>
<dbReference type="AlphaFoldDB" id="A0A4V2PS90"/>
<evidence type="ECO:0000256" key="3">
    <source>
        <dbReference type="ARBA" id="ARBA00022691"/>
    </source>
</evidence>
<evidence type="ECO:0000256" key="1">
    <source>
        <dbReference type="ARBA" id="ARBA00022603"/>
    </source>
</evidence>
<comment type="subunit">
    <text evidence="5">Homodimer.</text>
</comment>
<evidence type="ECO:0000313" key="6">
    <source>
        <dbReference type="EMBL" id="TCK61841.1"/>
    </source>
</evidence>
<dbReference type="GO" id="GO:0005737">
    <property type="term" value="C:cytoplasm"/>
    <property type="evidence" value="ECO:0007669"/>
    <property type="project" value="UniProtKB-SubCell"/>
</dbReference>
<dbReference type="PANTHER" id="PTHR33603:SF1">
    <property type="entry name" value="RIBOSOMAL RNA LARGE SUBUNIT METHYLTRANSFERASE H"/>
    <property type="match status" value="1"/>
</dbReference>
<feature type="binding site" evidence="5">
    <location>
        <position position="84"/>
    </location>
    <ligand>
        <name>S-adenosyl-L-methionine</name>
        <dbReference type="ChEBI" id="CHEBI:59789"/>
    </ligand>
</feature>
<dbReference type="RefSeq" id="WP_132871454.1">
    <property type="nucleotide sequence ID" value="NZ_JAJUHT010000002.1"/>
</dbReference>
<reference evidence="6 7" key="1">
    <citation type="submission" date="2019-03" db="EMBL/GenBank/DDBJ databases">
        <title>Genomic Encyclopedia of Type Strains, Phase IV (KMG-IV): sequencing the most valuable type-strain genomes for metagenomic binning, comparative biology and taxonomic classification.</title>
        <authorList>
            <person name="Goeker M."/>
        </authorList>
    </citation>
    <scope>NUCLEOTIDE SEQUENCE [LARGE SCALE GENOMIC DNA]</scope>
    <source>
        <strain evidence="6 7">DSM 24984</strain>
    </source>
</reference>
<comment type="function">
    <text evidence="5">Specifically methylates the pseudouridine at position 1915 (m3Psi1915) in 23S rRNA.</text>
</comment>
<evidence type="ECO:0000313" key="7">
    <source>
        <dbReference type="Proteomes" id="UP000294614"/>
    </source>
</evidence>
<dbReference type="GO" id="GO:0070038">
    <property type="term" value="F:rRNA (pseudouridine-N3-)-methyltransferase activity"/>
    <property type="evidence" value="ECO:0007669"/>
    <property type="project" value="UniProtKB-UniRule"/>
</dbReference>
<proteinExistence type="inferred from homology"/>
<evidence type="ECO:0000256" key="4">
    <source>
        <dbReference type="ARBA" id="ARBA00038303"/>
    </source>
</evidence>
<dbReference type="InterPro" id="IPR029028">
    <property type="entry name" value="Alpha/beta_knot_MTases"/>
</dbReference>
<dbReference type="PANTHER" id="PTHR33603">
    <property type="entry name" value="METHYLTRANSFERASE"/>
    <property type="match status" value="1"/>
</dbReference>
<sequence length="135" mass="15106">MLIKIVMASKIKEPEIKALVDRYIKMSNGFMPVSVEVDKNRQGAQQKGLLVGMDPKGTKFTSESFAAWLNKRVETYGDITFYIGEAEGLPADVRASAKEFISLSEMTMAHRVSLLVLAEQVYRALTIINGHPYHK</sequence>
<dbReference type="Proteomes" id="UP000294614">
    <property type="component" value="Unassembled WGS sequence"/>
</dbReference>
<keyword evidence="5" id="KW-0698">rRNA processing</keyword>
<dbReference type="OrthoDB" id="9806643at2"/>
<gene>
    <name evidence="5" type="primary">rlmH</name>
    <name evidence="6" type="ORF">C8D98_0347</name>
</gene>
<keyword evidence="7" id="KW-1185">Reference proteome</keyword>
<dbReference type="EC" id="2.1.1.177" evidence="5"/>
<name>A0A4V2PS90_9BACT</name>
<evidence type="ECO:0000256" key="5">
    <source>
        <dbReference type="HAMAP-Rule" id="MF_00658"/>
    </source>
</evidence>
<dbReference type="Gene3D" id="3.40.1280.10">
    <property type="match status" value="1"/>
</dbReference>
<dbReference type="HAMAP" id="MF_00658">
    <property type="entry name" value="23SrRNA_methyltr_H"/>
    <property type="match status" value="1"/>
</dbReference>
<feature type="binding site" evidence="5">
    <location>
        <begin position="103"/>
        <end position="108"/>
    </location>
    <ligand>
        <name>S-adenosyl-L-methionine</name>
        <dbReference type="ChEBI" id="CHEBI:59789"/>
    </ligand>
</feature>
<comment type="similarity">
    <text evidence="4 5">Belongs to the RNA methyltransferase RlmH family.</text>
</comment>
<dbReference type="SUPFAM" id="SSF75217">
    <property type="entry name" value="alpha/beta knot"/>
    <property type="match status" value="1"/>
</dbReference>
<dbReference type="InterPro" id="IPR029026">
    <property type="entry name" value="tRNA_m1G_MTases_N"/>
</dbReference>
<keyword evidence="3 5" id="KW-0949">S-adenosyl-L-methionine</keyword>
<comment type="caution">
    <text evidence="5">Lacks conserved residue(s) required for the propagation of feature annotation.</text>
</comment>